<comment type="caution">
    <text evidence="1">The sequence shown here is derived from an EMBL/GenBank/DDBJ whole genome shotgun (WGS) entry which is preliminary data.</text>
</comment>
<sequence>MLDRLVTDLVLSVLALTDVYTILSLSRVNKFFHSITLAKQLWIPIVRDLVMRGLSDFPADEDLSIHSAEALVEEVKRAVAGPHTWFPQSQSGPTIYREVKLEYAVPGRDGSSSARWLPGGRHILFQDSVRVGNIEMTWLRCWEIDAAQRREVWDITCVGTLQAAAFDFRTGSKLIVSLVLNDGRGFSSILLLEVNLSTGVSSHLFQLGPTIAWPWRMRISDDYMAWQGAAGDSIIVLINWLSGEFIAFESTEKRATFELFPGHILLAYPTSRTSTPCSLHLYSIASLDHLWRPVSEFNFNDHNIRSSLKGVPSVVLNVAGNNKNSPCTISVEAIGCRVHSETYDLVVVVQNSVHQSSSSRLASAWRRLRSRDDATNDRPANWNKMISRYHFGLSSGTG</sequence>
<evidence type="ECO:0008006" key="3">
    <source>
        <dbReference type="Google" id="ProtNLM"/>
    </source>
</evidence>
<reference evidence="1" key="1">
    <citation type="submission" date="2023-03" db="EMBL/GenBank/DDBJ databases">
        <title>Massive genome expansion in bonnet fungi (Mycena s.s.) driven by repeated elements and novel gene families across ecological guilds.</title>
        <authorList>
            <consortium name="Lawrence Berkeley National Laboratory"/>
            <person name="Harder C.B."/>
            <person name="Miyauchi S."/>
            <person name="Viragh M."/>
            <person name="Kuo A."/>
            <person name="Thoen E."/>
            <person name="Andreopoulos B."/>
            <person name="Lu D."/>
            <person name="Skrede I."/>
            <person name="Drula E."/>
            <person name="Henrissat B."/>
            <person name="Morin E."/>
            <person name="Kohler A."/>
            <person name="Barry K."/>
            <person name="LaButti K."/>
            <person name="Morin E."/>
            <person name="Salamov A."/>
            <person name="Lipzen A."/>
            <person name="Mereny Z."/>
            <person name="Hegedus B."/>
            <person name="Baldrian P."/>
            <person name="Stursova M."/>
            <person name="Weitz H."/>
            <person name="Taylor A."/>
            <person name="Grigoriev I.V."/>
            <person name="Nagy L.G."/>
            <person name="Martin F."/>
            <person name="Kauserud H."/>
        </authorList>
    </citation>
    <scope>NUCLEOTIDE SEQUENCE</scope>
    <source>
        <strain evidence="1">CBHHK200</strain>
    </source>
</reference>
<feature type="non-terminal residue" evidence="1">
    <location>
        <position position="398"/>
    </location>
</feature>
<dbReference type="SUPFAM" id="SSF81383">
    <property type="entry name" value="F-box domain"/>
    <property type="match status" value="1"/>
</dbReference>
<dbReference type="EMBL" id="JARJCM010000366">
    <property type="protein sequence ID" value="KAJ7018010.1"/>
    <property type="molecule type" value="Genomic_DNA"/>
</dbReference>
<keyword evidence="2" id="KW-1185">Reference proteome</keyword>
<protein>
    <recommendedName>
        <fullName evidence="3">F-box domain-containing protein</fullName>
    </recommendedName>
</protein>
<dbReference type="Proteomes" id="UP001218188">
    <property type="component" value="Unassembled WGS sequence"/>
</dbReference>
<organism evidence="1 2">
    <name type="scientific">Mycena alexandri</name>
    <dbReference type="NCBI Taxonomy" id="1745969"/>
    <lineage>
        <taxon>Eukaryota</taxon>
        <taxon>Fungi</taxon>
        <taxon>Dikarya</taxon>
        <taxon>Basidiomycota</taxon>
        <taxon>Agaricomycotina</taxon>
        <taxon>Agaricomycetes</taxon>
        <taxon>Agaricomycetidae</taxon>
        <taxon>Agaricales</taxon>
        <taxon>Marasmiineae</taxon>
        <taxon>Mycenaceae</taxon>
        <taxon>Mycena</taxon>
    </lineage>
</organism>
<evidence type="ECO:0000313" key="2">
    <source>
        <dbReference type="Proteomes" id="UP001218188"/>
    </source>
</evidence>
<dbReference type="AlphaFoldDB" id="A0AAD6S158"/>
<proteinExistence type="predicted"/>
<dbReference type="InterPro" id="IPR036047">
    <property type="entry name" value="F-box-like_dom_sf"/>
</dbReference>
<evidence type="ECO:0000313" key="1">
    <source>
        <dbReference type="EMBL" id="KAJ7018010.1"/>
    </source>
</evidence>
<name>A0AAD6S158_9AGAR</name>
<accession>A0AAD6S158</accession>
<gene>
    <name evidence="1" type="ORF">C8F04DRAFT_1243590</name>
</gene>